<dbReference type="RefSeq" id="WP_146156451.1">
    <property type="nucleotide sequence ID" value="NZ_PVNK01000309.1"/>
</dbReference>
<dbReference type="OrthoDB" id="5521925at2"/>
<evidence type="ECO:0000313" key="3">
    <source>
        <dbReference type="Proteomes" id="UP000237968"/>
    </source>
</evidence>
<dbReference type="EMBL" id="PVNK01000309">
    <property type="protein sequence ID" value="PRP89948.1"/>
    <property type="molecule type" value="Genomic_DNA"/>
</dbReference>
<reference evidence="2 3" key="1">
    <citation type="submission" date="2018-03" db="EMBL/GenBank/DDBJ databases">
        <title>Draft Genome Sequences of the Obligatory Marine Myxobacteria Enhygromyxa salina SWB005.</title>
        <authorList>
            <person name="Poehlein A."/>
            <person name="Moghaddam J.A."/>
            <person name="Harms H."/>
            <person name="Alanjari M."/>
            <person name="Koenig G.M."/>
            <person name="Daniel R."/>
            <person name="Schaeberle T.F."/>
        </authorList>
    </citation>
    <scope>NUCLEOTIDE SEQUENCE [LARGE SCALE GENOMIC DNA]</scope>
    <source>
        <strain evidence="2 3">SWB005</strain>
    </source>
</reference>
<feature type="chain" id="PRO_5015728018" evidence="1">
    <location>
        <begin position="34"/>
        <end position="132"/>
    </location>
</feature>
<sequence>MLDSRTWSSKHRHSFLALTVAAFVFGSSFAALADESALRKEIIQCINQGLDVNNTENEDMHLTSLELKFFKDVVDKEVMKEPLKPHTEDEQKQFFKDIEDAAKKKLPEVPTEKIDKIMIELKKIAARCTQEL</sequence>
<proteinExistence type="predicted"/>
<dbReference type="Proteomes" id="UP000237968">
    <property type="component" value="Unassembled WGS sequence"/>
</dbReference>
<feature type="signal peptide" evidence="1">
    <location>
        <begin position="1"/>
        <end position="33"/>
    </location>
</feature>
<keyword evidence="3" id="KW-1185">Reference proteome</keyword>
<name>A0A2S9XAS1_9BACT</name>
<evidence type="ECO:0000313" key="2">
    <source>
        <dbReference type="EMBL" id="PRP89948.1"/>
    </source>
</evidence>
<dbReference type="AlphaFoldDB" id="A0A2S9XAS1"/>
<comment type="caution">
    <text evidence="2">The sequence shown here is derived from an EMBL/GenBank/DDBJ whole genome shotgun (WGS) entry which is preliminary data.</text>
</comment>
<organism evidence="2 3">
    <name type="scientific">Enhygromyxa salina</name>
    <dbReference type="NCBI Taxonomy" id="215803"/>
    <lineage>
        <taxon>Bacteria</taxon>
        <taxon>Pseudomonadati</taxon>
        <taxon>Myxococcota</taxon>
        <taxon>Polyangia</taxon>
        <taxon>Nannocystales</taxon>
        <taxon>Nannocystaceae</taxon>
        <taxon>Enhygromyxa</taxon>
    </lineage>
</organism>
<gene>
    <name evidence="2" type="ORF">ENSA5_69490</name>
</gene>
<protein>
    <submittedName>
        <fullName evidence="2">Uncharacterized protein</fullName>
    </submittedName>
</protein>
<keyword evidence="1" id="KW-0732">Signal</keyword>
<evidence type="ECO:0000256" key="1">
    <source>
        <dbReference type="SAM" id="SignalP"/>
    </source>
</evidence>
<accession>A0A2S9XAS1</accession>